<keyword evidence="2" id="KW-0808">Transferase</keyword>
<dbReference type="InterPro" id="IPR002173">
    <property type="entry name" value="Carboh/pur_kinase_PfkB_CS"/>
</dbReference>
<comment type="caution">
    <text evidence="5">The sequence shown here is derived from an EMBL/GenBank/DDBJ whole genome shotgun (WGS) entry which is preliminary data.</text>
</comment>
<dbReference type="AlphaFoldDB" id="A0AA37SVH8"/>
<dbReference type="GO" id="GO:0042840">
    <property type="term" value="P:D-glucuronate catabolic process"/>
    <property type="evidence" value="ECO:0007669"/>
    <property type="project" value="TreeGrafter"/>
</dbReference>
<dbReference type="EMBL" id="BSOT01000005">
    <property type="protein sequence ID" value="GLR70521.1"/>
    <property type="molecule type" value="Genomic_DNA"/>
</dbReference>
<name>A0AA37SVH8_9ALTE</name>
<keyword evidence="6" id="KW-1185">Reference proteome</keyword>
<dbReference type="GO" id="GO:0019698">
    <property type="term" value="P:D-galacturonate catabolic process"/>
    <property type="evidence" value="ECO:0007669"/>
    <property type="project" value="TreeGrafter"/>
</dbReference>
<dbReference type="InterPro" id="IPR050306">
    <property type="entry name" value="PfkB_Carbo_kinase"/>
</dbReference>
<comment type="similarity">
    <text evidence="1">Belongs to the carbohydrate kinase PfkB family.</text>
</comment>
<evidence type="ECO:0000313" key="5">
    <source>
        <dbReference type="EMBL" id="GLR70521.1"/>
    </source>
</evidence>
<sequence>MQALDLLVIGEPLGELQWADKHHINVKFAGDVFNTAIYAKRLFSELNVGLFTAIGTDRFSENLSELLREECVNADCVKVLENATLGLYGIELSDTGERSFTYWRNSAAAKRMVEVHEDTFAALIQQPPKYCLFSGITLAILDNTSREKLLAVLSELSNKGTKVAFDPNYRPILWESQSVAKWWMEKAFTVANILLPGVDELELLFDINGVETCNDLLSKFDIEEVVYKADDDGNFIYVNNEQILHKPFVPAAKQIDSTAAGDSFAGAYLGSKLVGADYDAALHNARETAGTVVQHQGAIIAHDICAYLKNNALK</sequence>
<dbReference type="GO" id="GO:0008673">
    <property type="term" value="F:2-dehydro-3-deoxygluconokinase activity"/>
    <property type="evidence" value="ECO:0007669"/>
    <property type="project" value="TreeGrafter"/>
</dbReference>
<dbReference type="Pfam" id="PF00294">
    <property type="entry name" value="PfkB"/>
    <property type="match status" value="1"/>
</dbReference>
<evidence type="ECO:0000313" key="6">
    <source>
        <dbReference type="Proteomes" id="UP001156601"/>
    </source>
</evidence>
<evidence type="ECO:0000259" key="4">
    <source>
        <dbReference type="Pfam" id="PF00294"/>
    </source>
</evidence>
<dbReference type="PROSITE" id="PS00584">
    <property type="entry name" value="PFKB_KINASES_2"/>
    <property type="match status" value="1"/>
</dbReference>
<gene>
    <name evidence="5" type="ORF">GCM10007852_14290</name>
</gene>
<dbReference type="InterPro" id="IPR029056">
    <property type="entry name" value="Ribokinase-like"/>
</dbReference>
<dbReference type="RefSeq" id="WP_284216816.1">
    <property type="nucleotide sequence ID" value="NZ_BSOT01000005.1"/>
</dbReference>
<keyword evidence="3" id="KW-0418">Kinase</keyword>
<dbReference type="PANTHER" id="PTHR43085">
    <property type="entry name" value="HEXOKINASE FAMILY MEMBER"/>
    <property type="match status" value="1"/>
</dbReference>
<evidence type="ECO:0000256" key="3">
    <source>
        <dbReference type="ARBA" id="ARBA00022777"/>
    </source>
</evidence>
<dbReference type="Proteomes" id="UP001156601">
    <property type="component" value="Unassembled WGS sequence"/>
</dbReference>
<organism evidence="5 6">
    <name type="scientific">Agaribacter marinus</name>
    <dbReference type="NCBI Taxonomy" id="1431249"/>
    <lineage>
        <taxon>Bacteria</taxon>
        <taxon>Pseudomonadati</taxon>
        <taxon>Pseudomonadota</taxon>
        <taxon>Gammaproteobacteria</taxon>
        <taxon>Alteromonadales</taxon>
        <taxon>Alteromonadaceae</taxon>
        <taxon>Agaribacter</taxon>
    </lineage>
</organism>
<feature type="domain" description="Carbohydrate kinase PfkB" evidence="4">
    <location>
        <begin position="21"/>
        <end position="301"/>
    </location>
</feature>
<dbReference type="CDD" id="cd01166">
    <property type="entry name" value="KdgK"/>
    <property type="match status" value="1"/>
</dbReference>
<evidence type="ECO:0000256" key="1">
    <source>
        <dbReference type="ARBA" id="ARBA00010688"/>
    </source>
</evidence>
<dbReference type="GO" id="GO:0006974">
    <property type="term" value="P:DNA damage response"/>
    <property type="evidence" value="ECO:0007669"/>
    <property type="project" value="TreeGrafter"/>
</dbReference>
<proteinExistence type="inferred from homology"/>
<dbReference type="SUPFAM" id="SSF53613">
    <property type="entry name" value="Ribokinase-like"/>
    <property type="match status" value="1"/>
</dbReference>
<evidence type="ECO:0000256" key="2">
    <source>
        <dbReference type="ARBA" id="ARBA00022679"/>
    </source>
</evidence>
<accession>A0AA37SVH8</accession>
<reference evidence="5" key="1">
    <citation type="journal article" date="2014" name="Int. J. Syst. Evol. Microbiol.">
        <title>Complete genome sequence of Corynebacterium casei LMG S-19264T (=DSM 44701T), isolated from a smear-ripened cheese.</title>
        <authorList>
            <consortium name="US DOE Joint Genome Institute (JGI-PGF)"/>
            <person name="Walter F."/>
            <person name="Albersmeier A."/>
            <person name="Kalinowski J."/>
            <person name="Ruckert C."/>
        </authorList>
    </citation>
    <scope>NUCLEOTIDE SEQUENCE</scope>
    <source>
        <strain evidence="5">NBRC 110023</strain>
    </source>
</reference>
<dbReference type="PANTHER" id="PTHR43085:SF15">
    <property type="entry name" value="2-DEHYDRO-3-DEOXYGLUCONOKINASE"/>
    <property type="match status" value="1"/>
</dbReference>
<dbReference type="Gene3D" id="3.40.1190.20">
    <property type="match status" value="1"/>
</dbReference>
<dbReference type="GO" id="GO:0005829">
    <property type="term" value="C:cytosol"/>
    <property type="evidence" value="ECO:0007669"/>
    <property type="project" value="TreeGrafter"/>
</dbReference>
<dbReference type="InterPro" id="IPR011611">
    <property type="entry name" value="PfkB_dom"/>
</dbReference>
<protein>
    <submittedName>
        <fullName evidence="5">2-dehydro-3-deoxygluconokinase</fullName>
    </submittedName>
</protein>
<reference evidence="5" key="2">
    <citation type="submission" date="2023-01" db="EMBL/GenBank/DDBJ databases">
        <title>Draft genome sequence of Agaribacter marinus strain NBRC 110023.</title>
        <authorList>
            <person name="Sun Q."/>
            <person name="Mori K."/>
        </authorList>
    </citation>
    <scope>NUCLEOTIDE SEQUENCE</scope>
    <source>
        <strain evidence="5">NBRC 110023</strain>
    </source>
</reference>